<evidence type="ECO:0000259" key="4">
    <source>
        <dbReference type="PROSITE" id="PS50040"/>
    </source>
</evidence>
<gene>
    <name evidence="5" type="ORF">PPL_10282</name>
</gene>
<dbReference type="InterPro" id="IPR036433">
    <property type="entry name" value="EF1B_G_C_sf"/>
</dbReference>
<feature type="domain" description="EF-1-gamma C-terminal" evidence="4">
    <location>
        <begin position="7"/>
        <end position="170"/>
    </location>
</feature>
<evidence type="ECO:0000313" key="6">
    <source>
        <dbReference type="Proteomes" id="UP000001396"/>
    </source>
</evidence>
<evidence type="ECO:0000256" key="3">
    <source>
        <dbReference type="PROSITE-ProRule" id="PRU00519"/>
    </source>
</evidence>
<keyword evidence="1 3" id="KW-0251">Elongation factor</keyword>
<protein>
    <recommendedName>
        <fullName evidence="4">EF-1-gamma C-terminal domain-containing protein</fullName>
    </recommendedName>
</protein>
<accession>D3BQU4</accession>
<dbReference type="EMBL" id="ADBJ01000047">
    <property type="protein sequence ID" value="EFA76514.1"/>
    <property type="molecule type" value="Genomic_DNA"/>
</dbReference>
<dbReference type="Proteomes" id="UP000001396">
    <property type="component" value="Unassembled WGS sequence"/>
</dbReference>
<evidence type="ECO:0000256" key="1">
    <source>
        <dbReference type="ARBA" id="ARBA00022768"/>
    </source>
</evidence>
<keyword evidence="2 3" id="KW-0648">Protein biosynthesis</keyword>
<keyword evidence="6" id="KW-1185">Reference proteome</keyword>
<dbReference type="InterPro" id="IPR001662">
    <property type="entry name" value="EF1B_G_C"/>
</dbReference>
<dbReference type="InParanoid" id="D3BQU4"/>
<dbReference type="SMART" id="SM01183">
    <property type="entry name" value="EF1G"/>
    <property type="match status" value="1"/>
</dbReference>
<comment type="caution">
    <text evidence="5">The sequence shown here is derived from an EMBL/GenBank/DDBJ whole genome shotgun (WGS) entry which is preliminary data.</text>
</comment>
<reference evidence="5 6" key="1">
    <citation type="journal article" date="2011" name="Genome Res.">
        <title>Phylogeny-wide analysis of social amoeba genomes highlights ancient origins for complex intercellular communication.</title>
        <authorList>
            <person name="Heidel A.J."/>
            <person name="Lawal H.M."/>
            <person name="Felder M."/>
            <person name="Schilde C."/>
            <person name="Helps N.R."/>
            <person name="Tunggal B."/>
            <person name="Rivero F."/>
            <person name="John U."/>
            <person name="Schleicher M."/>
            <person name="Eichinger L."/>
            <person name="Platzer M."/>
            <person name="Noegel A.A."/>
            <person name="Schaap P."/>
            <person name="Gloeckner G."/>
        </authorList>
    </citation>
    <scope>NUCLEOTIDE SEQUENCE [LARGE SCALE GENOMIC DNA]</scope>
    <source>
        <strain evidence="6">ATCC 26659 / Pp 5 / PN500</strain>
    </source>
</reference>
<organism evidence="5 6">
    <name type="scientific">Heterostelium pallidum (strain ATCC 26659 / Pp 5 / PN500)</name>
    <name type="common">Cellular slime mold</name>
    <name type="synonym">Polysphondylium pallidum</name>
    <dbReference type="NCBI Taxonomy" id="670386"/>
    <lineage>
        <taxon>Eukaryota</taxon>
        <taxon>Amoebozoa</taxon>
        <taxon>Evosea</taxon>
        <taxon>Eumycetozoa</taxon>
        <taxon>Dictyostelia</taxon>
        <taxon>Acytosteliales</taxon>
        <taxon>Acytosteliaceae</taxon>
        <taxon>Heterostelium</taxon>
    </lineage>
</organism>
<dbReference type="FunFam" id="3.30.70.1010:FF:000001">
    <property type="entry name" value="Elongation factor 1-gamma 1"/>
    <property type="match status" value="1"/>
</dbReference>
<evidence type="ECO:0000256" key="2">
    <source>
        <dbReference type="ARBA" id="ARBA00022917"/>
    </source>
</evidence>
<dbReference type="GO" id="GO:0003746">
    <property type="term" value="F:translation elongation factor activity"/>
    <property type="evidence" value="ECO:0007669"/>
    <property type="project" value="UniProtKB-UniRule"/>
</dbReference>
<dbReference type="PANTHER" id="PTHR43986">
    <property type="entry name" value="ELONGATION FACTOR 1-GAMMA"/>
    <property type="match status" value="1"/>
</dbReference>
<dbReference type="STRING" id="670386.D3BQU4"/>
<dbReference type="GeneID" id="31365753"/>
<sequence>MSNQNRAPHPLSLLPPSNFNLAEWKIKYMNEDVRTVALPWFWQNFDAEGYCVYFASYLYCDELGTVVYKTQGLINGMFQRLESLRKWAFASVLITGDKIDGDVENQELTGIWIFRGQELPQDLKDYDDYINFNWHHLDIRDPLNRTLIEDYLAWDGDLGGRKFIQGQIYK</sequence>
<dbReference type="Pfam" id="PF00647">
    <property type="entry name" value="EF1G"/>
    <property type="match status" value="1"/>
</dbReference>
<dbReference type="PANTHER" id="PTHR43986:SF1">
    <property type="entry name" value="ELONGATION FACTOR 1-GAMMA"/>
    <property type="match status" value="1"/>
</dbReference>
<dbReference type="GO" id="GO:0005737">
    <property type="term" value="C:cytoplasm"/>
    <property type="evidence" value="ECO:0007669"/>
    <property type="project" value="TreeGrafter"/>
</dbReference>
<dbReference type="RefSeq" id="XP_020428646.1">
    <property type="nucleotide sequence ID" value="XM_020581061.1"/>
</dbReference>
<dbReference type="SUPFAM" id="SSF89942">
    <property type="entry name" value="eEF1-gamma domain"/>
    <property type="match status" value="1"/>
</dbReference>
<dbReference type="InterPro" id="IPR050802">
    <property type="entry name" value="EF-GSTs"/>
</dbReference>
<evidence type="ECO:0000313" key="5">
    <source>
        <dbReference type="EMBL" id="EFA76514.1"/>
    </source>
</evidence>
<proteinExistence type="predicted"/>
<dbReference type="PROSITE" id="PS50040">
    <property type="entry name" value="EF1G_C"/>
    <property type="match status" value="1"/>
</dbReference>
<dbReference type="Gene3D" id="3.30.70.1010">
    <property type="entry name" value="Translation elongation factor EF1B, gamma chain, conserved domain"/>
    <property type="match status" value="1"/>
</dbReference>
<dbReference type="GO" id="GO:0005634">
    <property type="term" value="C:nucleus"/>
    <property type="evidence" value="ECO:0007669"/>
    <property type="project" value="TreeGrafter"/>
</dbReference>
<name>D3BQU4_HETP5</name>
<dbReference type="OMA" id="PESAECK"/>
<dbReference type="AlphaFoldDB" id="D3BQU4"/>